<dbReference type="EMBL" id="ML986509">
    <property type="protein sequence ID" value="KAF2273584.1"/>
    <property type="molecule type" value="Genomic_DNA"/>
</dbReference>
<dbReference type="Pfam" id="PF22980">
    <property type="entry name" value="Myb_DNA-bind_8"/>
    <property type="match status" value="2"/>
</dbReference>
<proteinExistence type="predicted"/>
<dbReference type="Proteomes" id="UP000800097">
    <property type="component" value="Unassembled WGS sequence"/>
</dbReference>
<gene>
    <name evidence="3" type="ORF">EI97DRAFT_480598</name>
</gene>
<feature type="domain" description="Myb-like DNA-binding" evidence="2">
    <location>
        <begin position="5"/>
        <end position="52"/>
    </location>
</feature>
<evidence type="ECO:0000259" key="2">
    <source>
        <dbReference type="Pfam" id="PF22980"/>
    </source>
</evidence>
<sequence>MPTEEENVQYLYLVLTAGGTPTIDWSAVTADLAPLKIGAVKKRWSRLKQALEQGKNPGPSAQQLLWLCVKHSSRDKPLDWNLIAEKCNTTPGAASKRYSRMKQAFESGTAVPPASASATNGKSSGAAARSKRKRADAKGKATGKGKDMGSADEETDNDGGNKSLDVKKQDDKPKPKRARTTKKAAAVKKENLIESTQHEINGDGNGNGEDDVLPSEQLISELEAAVQDAQAKYHGGGVSDEGEGDEELDDEEMEEMEVEKTQAHFKVKGWLKSLEGVGVEAF</sequence>
<reference evidence="3" key="1">
    <citation type="journal article" date="2020" name="Stud. Mycol.">
        <title>101 Dothideomycetes genomes: a test case for predicting lifestyles and emergence of pathogens.</title>
        <authorList>
            <person name="Haridas S."/>
            <person name="Albert R."/>
            <person name="Binder M."/>
            <person name="Bloem J."/>
            <person name="Labutti K."/>
            <person name="Salamov A."/>
            <person name="Andreopoulos B."/>
            <person name="Baker S."/>
            <person name="Barry K."/>
            <person name="Bills G."/>
            <person name="Bluhm B."/>
            <person name="Cannon C."/>
            <person name="Castanera R."/>
            <person name="Culley D."/>
            <person name="Daum C."/>
            <person name="Ezra D."/>
            <person name="Gonzalez J."/>
            <person name="Henrissat B."/>
            <person name="Kuo A."/>
            <person name="Liang C."/>
            <person name="Lipzen A."/>
            <person name="Lutzoni F."/>
            <person name="Magnuson J."/>
            <person name="Mondo S."/>
            <person name="Nolan M."/>
            <person name="Ohm R."/>
            <person name="Pangilinan J."/>
            <person name="Park H.-J."/>
            <person name="Ramirez L."/>
            <person name="Alfaro M."/>
            <person name="Sun H."/>
            <person name="Tritt A."/>
            <person name="Yoshinaga Y."/>
            <person name="Zwiers L.-H."/>
            <person name="Turgeon B."/>
            <person name="Goodwin S."/>
            <person name="Spatafora J."/>
            <person name="Crous P."/>
            <person name="Grigoriev I."/>
        </authorList>
    </citation>
    <scope>NUCLEOTIDE SEQUENCE</scope>
    <source>
        <strain evidence="3">CBS 379.55</strain>
    </source>
</reference>
<feature type="compositionally biased region" description="Basic residues" evidence="1">
    <location>
        <begin position="174"/>
        <end position="186"/>
    </location>
</feature>
<evidence type="ECO:0000313" key="4">
    <source>
        <dbReference type="Proteomes" id="UP000800097"/>
    </source>
</evidence>
<evidence type="ECO:0000313" key="3">
    <source>
        <dbReference type="EMBL" id="KAF2273584.1"/>
    </source>
</evidence>
<dbReference type="InterPro" id="IPR054505">
    <property type="entry name" value="Myb_DNA-bind_8"/>
</dbReference>
<dbReference type="AlphaFoldDB" id="A0A6A6JBJ8"/>
<feature type="domain" description="Myb-like DNA-binding" evidence="2">
    <location>
        <begin position="62"/>
        <end position="106"/>
    </location>
</feature>
<feature type="compositionally biased region" description="Acidic residues" evidence="1">
    <location>
        <begin position="240"/>
        <end position="257"/>
    </location>
</feature>
<evidence type="ECO:0000256" key="1">
    <source>
        <dbReference type="SAM" id="MobiDB-lite"/>
    </source>
</evidence>
<feature type="compositionally biased region" description="Basic and acidic residues" evidence="1">
    <location>
        <begin position="187"/>
        <end position="201"/>
    </location>
</feature>
<feature type="compositionally biased region" description="Basic and acidic residues" evidence="1">
    <location>
        <begin position="136"/>
        <end position="149"/>
    </location>
</feature>
<protein>
    <recommendedName>
        <fullName evidence="2">Myb-like DNA-binding domain-containing protein</fullName>
    </recommendedName>
</protein>
<dbReference type="OrthoDB" id="3944408at2759"/>
<feature type="region of interest" description="Disordered" evidence="1">
    <location>
        <begin position="233"/>
        <end position="261"/>
    </location>
</feature>
<dbReference type="RefSeq" id="XP_033651123.1">
    <property type="nucleotide sequence ID" value="XM_033802026.1"/>
</dbReference>
<name>A0A6A6JBJ8_WESOR</name>
<dbReference type="GeneID" id="54555201"/>
<feature type="region of interest" description="Disordered" evidence="1">
    <location>
        <begin position="104"/>
        <end position="212"/>
    </location>
</feature>
<organism evidence="3 4">
    <name type="scientific">Westerdykella ornata</name>
    <dbReference type="NCBI Taxonomy" id="318751"/>
    <lineage>
        <taxon>Eukaryota</taxon>
        <taxon>Fungi</taxon>
        <taxon>Dikarya</taxon>
        <taxon>Ascomycota</taxon>
        <taxon>Pezizomycotina</taxon>
        <taxon>Dothideomycetes</taxon>
        <taxon>Pleosporomycetidae</taxon>
        <taxon>Pleosporales</taxon>
        <taxon>Sporormiaceae</taxon>
        <taxon>Westerdykella</taxon>
    </lineage>
</organism>
<accession>A0A6A6JBJ8</accession>
<feature type="compositionally biased region" description="Basic and acidic residues" evidence="1">
    <location>
        <begin position="164"/>
        <end position="173"/>
    </location>
</feature>
<keyword evidence="4" id="KW-1185">Reference proteome</keyword>